<sequence>HAFVLRDVPSTYPERQQIRLPEAALNVAVVSSASHDEPIDQVLRAARTLPDVAFFVTGNYDTRSLQDTVEKAPANVHFTGYMPDDEFYGLLDVVQVVMCLTTEDHTHQSGASDALWSGKPIITSDWPLLRGYFDKGTVHVDNTAESIRRGVLTMKRDLPAYEAEIRALQRERHHEWSEKAQALMRLVEQAMPWCLGGQSSQTKGEISRL</sequence>
<dbReference type="AlphaFoldDB" id="X0W827"/>
<protein>
    <recommendedName>
        <fullName evidence="2">Glycosyl transferase family 1 domain-containing protein</fullName>
    </recommendedName>
</protein>
<proteinExistence type="predicted"/>
<reference evidence="1" key="1">
    <citation type="journal article" date="2014" name="Front. Microbiol.">
        <title>High frequency of phylogenetically diverse reductive dehalogenase-homologous genes in deep subseafloor sedimentary metagenomes.</title>
        <authorList>
            <person name="Kawai M."/>
            <person name="Futagami T."/>
            <person name="Toyoda A."/>
            <person name="Takaki Y."/>
            <person name="Nishi S."/>
            <person name="Hori S."/>
            <person name="Arai W."/>
            <person name="Tsubouchi T."/>
            <person name="Morono Y."/>
            <person name="Uchiyama I."/>
            <person name="Ito T."/>
            <person name="Fujiyama A."/>
            <person name="Inagaki F."/>
            <person name="Takami H."/>
        </authorList>
    </citation>
    <scope>NUCLEOTIDE SEQUENCE</scope>
    <source>
        <strain evidence="1">Expedition CK06-06</strain>
    </source>
</reference>
<dbReference type="Gene3D" id="3.40.50.2000">
    <property type="entry name" value="Glycogen Phosphorylase B"/>
    <property type="match status" value="1"/>
</dbReference>
<organism evidence="1">
    <name type="scientific">marine sediment metagenome</name>
    <dbReference type="NCBI Taxonomy" id="412755"/>
    <lineage>
        <taxon>unclassified sequences</taxon>
        <taxon>metagenomes</taxon>
        <taxon>ecological metagenomes</taxon>
    </lineage>
</organism>
<feature type="non-terminal residue" evidence="1">
    <location>
        <position position="1"/>
    </location>
</feature>
<gene>
    <name evidence="1" type="ORF">S01H1_47335</name>
</gene>
<evidence type="ECO:0000313" key="1">
    <source>
        <dbReference type="EMBL" id="GAG20763.1"/>
    </source>
</evidence>
<evidence type="ECO:0008006" key="2">
    <source>
        <dbReference type="Google" id="ProtNLM"/>
    </source>
</evidence>
<dbReference type="EMBL" id="BARS01030348">
    <property type="protein sequence ID" value="GAG20763.1"/>
    <property type="molecule type" value="Genomic_DNA"/>
</dbReference>
<accession>X0W827</accession>
<dbReference type="SUPFAM" id="SSF53756">
    <property type="entry name" value="UDP-Glycosyltransferase/glycogen phosphorylase"/>
    <property type="match status" value="1"/>
</dbReference>
<name>X0W827_9ZZZZ</name>
<comment type="caution">
    <text evidence="1">The sequence shown here is derived from an EMBL/GenBank/DDBJ whole genome shotgun (WGS) entry which is preliminary data.</text>
</comment>